<reference evidence="2 3" key="1">
    <citation type="submission" date="2022-09" db="EMBL/GenBank/DDBJ databases">
        <authorList>
            <person name="Palmer J.M."/>
        </authorList>
    </citation>
    <scope>NUCLEOTIDE SEQUENCE [LARGE SCALE GENOMIC DNA]</scope>
    <source>
        <strain evidence="2 3">DSM 7382</strain>
    </source>
</reference>
<dbReference type="Proteomes" id="UP001385951">
    <property type="component" value="Unassembled WGS sequence"/>
</dbReference>
<accession>A0AAW0FHB6</accession>
<sequence length="118" mass="13540">MESSHDRMEEDAGLIFLNGGVLTCPLYLLCVYMYDDTYDMSPRSVTSVDYPFGCFKCWIKLTAVYWDVSNSPTVREAMLFVFRQPADQTSLPYFTHIDAPDLRKGIQYLVNQGLQNTC</sequence>
<evidence type="ECO:0000256" key="1">
    <source>
        <dbReference type="SAM" id="Phobius"/>
    </source>
</evidence>
<proteinExistence type="predicted"/>
<protein>
    <submittedName>
        <fullName evidence="2">Uncharacterized protein</fullName>
    </submittedName>
</protein>
<comment type="caution">
    <text evidence="2">The sequence shown here is derived from an EMBL/GenBank/DDBJ whole genome shotgun (WGS) entry which is preliminary data.</text>
</comment>
<gene>
    <name evidence="2" type="ORF">QCA50_016932</name>
</gene>
<keyword evidence="1" id="KW-1133">Transmembrane helix</keyword>
<keyword evidence="3" id="KW-1185">Reference proteome</keyword>
<organism evidence="2 3">
    <name type="scientific">Cerrena zonata</name>
    <dbReference type="NCBI Taxonomy" id="2478898"/>
    <lineage>
        <taxon>Eukaryota</taxon>
        <taxon>Fungi</taxon>
        <taxon>Dikarya</taxon>
        <taxon>Basidiomycota</taxon>
        <taxon>Agaricomycotina</taxon>
        <taxon>Agaricomycetes</taxon>
        <taxon>Polyporales</taxon>
        <taxon>Cerrenaceae</taxon>
        <taxon>Cerrena</taxon>
    </lineage>
</organism>
<dbReference type="EMBL" id="JASBNA010000053">
    <property type="protein sequence ID" value="KAK7679986.1"/>
    <property type="molecule type" value="Genomic_DNA"/>
</dbReference>
<dbReference type="AlphaFoldDB" id="A0AAW0FHB6"/>
<name>A0AAW0FHB6_9APHY</name>
<feature type="transmembrane region" description="Helical" evidence="1">
    <location>
        <begin position="12"/>
        <end position="34"/>
    </location>
</feature>
<keyword evidence="1" id="KW-0812">Transmembrane</keyword>
<evidence type="ECO:0000313" key="2">
    <source>
        <dbReference type="EMBL" id="KAK7679986.1"/>
    </source>
</evidence>
<keyword evidence="1" id="KW-0472">Membrane</keyword>
<evidence type="ECO:0000313" key="3">
    <source>
        <dbReference type="Proteomes" id="UP001385951"/>
    </source>
</evidence>